<dbReference type="Proteomes" id="UP000523747">
    <property type="component" value="Unassembled WGS sequence"/>
</dbReference>
<organism evidence="1 2">
    <name type="scientific">Enterococcus phage vB_EfaS_140</name>
    <dbReference type="NCBI Taxonomy" id="2730536"/>
    <lineage>
        <taxon>Viruses</taxon>
        <taxon>Duplodnaviria</taxon>
        <taxon>Heunggongvirae</taxon>
        <taxon>Uroviricota</taxon>
        <taxon>Caudoviricetes</taxon>
        <taxon>Andrewesvirinae</taxon>
        <taxon>Vipetofemvirus</taxon>
        <taxon>Vipetofemvirus vv140</taxon>
    </lineage>
</organism>
<reference evidence="1" key="1">
    <citation type="submission" date="2020-07" db="EMBL/GenBank/DDBJ databases">
        <authorList>
            <person name="Ladero V."/>
        </authorList>
    </citation>
    <scope>NUCLEOTIDE SEQUENCE</scope>
</reference>
<keyword evidence="2" id="KW-1185">Reference proteome</keyword>
<protein>
    <submittedName>
        <fullName evidence="1">Uncharacterized protein</fullName>
    </submittedName>
</protein>
<proteinExistence type="predicted"/>
<evidence type="ECO:0000313" key="2">
    <source>
        <dbReference type="Proteomes" id="UP000523747"/>
    </source>
</evidence>
<evidence type="ECO:0000313" key="1">
    <source>
        <dbReference type="EMBL" id="CAD0281812.1"/>
    </source>
</evidence>
<accession>A0ACA9ASK4</accession>
<sequence length="40" mass="4407">MGTIITDIIASIQIDSFMATISTIGFIVLFLILAYNDKKD</sequence>
<comment type="caution">
    <text evidence="1">The sequence shown here is derived from an EMBL/GenBank/DDBJ whole genome shotgun (WGS) entry which is preliminary data.</text>
</comment>
<name>A0ACA9ASK4_9CAUD</name>
<dbReference type="EMBL" id="CAJCJZ010000002">
    <property type="protein sequence ID" value="CAD0281812.1"/>
    <property type="molecule type" value="Genomic_DNA"/>
</dbReference>